<dbReference type="EMBL" id="CP003598">
    <property type="protein sequence ID" value="AFY91147.1"/>
    <property type="molecule type" value="Genomic_DNA"/>
</dbReference>
<proteinExistence type="predicted"/>
<name>K9U7R6_CHRTP</name>
<gene>
    <name evidence="2" type="ORF">Chro_5808</name>
</gene>
<evidence type="ECO:0000256" key="1">
    <source>
        <dbReference type="SAM" id="Phobius"/>
    </source>
</evidence>
<organism evidence="2 3">
    <name type="scientific">Chroococcidiopsis thermalis (strain PCC 7203)</name>
    <dbReference type="NCBI Taxonomy" id="251229"/>
    <lineage>
        <taxon>Bacteria</taxon>
        <taxon>Bacillati</taxon>
        <taxon>Cyanobacteriota</taxon>
        <taxon>Cyanophyceae</taxon>
        <taxon>Chroococcidiopsidales</taxon>
        <taxon>Chroococcidiopsidaceae</taxon>
        <taxon>Chroococcidiopsis</taxon>
    </lineage>
</organism>
<keyword evidence="1" id="KW-0472">Membrane</keyword>
<evidence type="ECO:0000313" key="2">
    <source>
        <dbReference type="EMBL" id="AFY91147.1"/>
    </source>
</evidence>
<dbReference type="RefSeq" id="WP_015163084.1">
    <property type="nucleotide sequence ID" value="NC_019699.1"/>
</dbReference>
<keyword evidence="1" id="KW-0812">Transmembrane</keyword>
<feature type="transmembrane region" description="Helical" evidence="1">
    <location>
        <begin position="60"/>
        <end position="79"/>
    </location>
</feature>
<accession>K9U7R6</accession>
<sequence>MSAKDSTNYLDIFLTKLENFVCWLLFGVLLVVAAHALLLLQIATLYYVATAMLVCPRTPLSTNVRVASVVLAFIVGIAFRLI</sequence>
<dbReference type="Proteomes" id="UP000010384">
    <property type="component" value="Plasmid pCHRO.01"/>
</dbReference>
<protein>
    <submittedName>
        <fullName evidence="2">Uncharacterized protein</fullName>
    </submittedName>
</protein>
<keyword evidence="3" id="KW-1185">Reference proteome</keyword>
<keyword evidence="2" id="KW-0614">Plasmid</keyword>
<reference evidence="2 3" key="1">
    <citation type="submission" date="2012-06" db="EMBL/GenBank/DDBJ databases">
        <title>Finished plasmid 1 of genome of Chroococcidiopsis thermalis PCC 7203.</title>
        <authorList>
            <consortium name="US DOE Joint Genome Institute"/>
            <person name="Gugger M."/>
            <person name="Coursin T."/>
            <person name="Rippka R."/>
            <person name="Tandeau De Marsac N."/>
            <person name="Huntemann M."/>
            <person name="Wei C.-L."/>
            <person name="Han J."/>
            <person name="Detter J.C."/>
            <person name="Han C."/>
            <person name="Tapia R."/>
            <person name="Davenport K."/>
            <person name="Daligault H."/>
            <person name="Erkkila T."/>
            <person name="Gu W."/>
            <person name="Munk A.C.C."/>
            <person name="Teshima H."/>
            <person name="Xu Y."/>
            <person name="Chain P."/>
            <person name="Chen A."/>
            <person name="Krypides N."/>
            <person name="Mavromatis K."/>
            <person name="Markowitz V."/>
            <person name="Szeto E."/>
            <person name="Ivanova N."/>
            <person name="Mikhailova N."/>
            <person name="Ovchinnikova G."/>
            <person name="Pagani I."/>
            <person name="Pati A."/>
            <person name="Goodwin L."/>
            <person name="Peters L."/>
            <person name="Pitluck S."/>
            <person name="Woyke T."/>
            <person name="Kerfeld C."/>
        </authorList>
    </citation>
    <scope>NUCLEOTIDE SEQUENCE [LARGE SCALE GENOMIC DNA]</scope>
    <source>
        <strain evidence="2 3">PCC 7203</strain>
        <plasmid evidence="2 3">pCHRO.01</plasmid>
    </source>
</reference>
<dbReference type="InParanoid" id="K9U7R6"/>
<geneLocation type="plasmid" evidence="2 3">
    <name>pCHRO.01</name>
</geneLocation>
<dbReference type="KEGG" id="cthe:Chro_5808"/>
<evidence type="ECO:0000313" key="3">
    <source>
        <dbReference type="Proteomes" id="UP000010384"/>
    </source>
</evidence>
<keyword evidence="1" id="KW-1133">Transmembrane helix</keyword>
<dbReference type="OrthoDB" id="487807at2"/>
<dbReference type="AlphaFoldDB" id="K9U7R6"/>
<dbReference type="HOGENOM" id="CLU_2552156_0_0_3"/>
<feature type="transmembrane region" description="Helical" evidence="1">
    <location>
        <begin position="20"/>
        <end position="48"/>
    </location>
</feature>